<comment type="caution">
    <text evidence="2">The sequence shown here is derived from an EMBL/GenBank/DDBJ whole genome shotgun (WGS) entry which is preliminary data.</text>
</comment>
<evidence type="ECO:0000313" key="2">
    <source>
        <dbReference type="EMBL" id="VTZ50830.1"/>
    </source>
</evidence>
<name>A0A8B6M7H2_METTU</name>
<protein>
    <submittedName>
        <fullName evidence="2">Uncharacterized protein</fullName>
    </submittedName>
</protein>
<keyword evidence="3" id="KW-1185">Reference proteome</keyword>
<dbReference type="EMBL" id="CABFMQ020000087">
    <property type="protein sequence ID" value="VTZ50830.1"/>
    <property type="molecule type" value="Genomic_DNA"/>
</dbReference>
<feature type="compositionally biased region" description="Pro residues" evidence="1">
    <location>
        <begin position="8"/>
        <end position="19"/>
    </location>
</feature>
<evidence type="ECO:0000256" key="1">
    <source>
        <dbReference type="SAM" id="MobiDB-lite"/>
    </source>
</evidence>
<dbReference type="Proteomes" id="UP000485880">
    <property type="component" value="Unassembled WGS sequence"/>
</dbReference>
<proteinExistence type="predicted"/>
<feature type="region of interest" description="Disordered" evidence="1">
    <location>
        <begin position="1"/>
        <end position="28"/>
    </location>
</feature>
<gene>
    <name evidence="2" type="ORF">MPC4_30014</name>
</gene>
<evidence type="ECO:0000313" key="3">
    <source>
        <dbReference type="Proteomes" id="UP000485880"/>
    </source>
</evidence>
<dbReference type="AlphaFoldDB" id="A0A8B6M7H2"/>
<organism evidence="2 3">
    <name type="scientific">Methylocella tundrae</name>
    <dbReference type="NCBI Taxonomy" id="227605"/>
    <lineage>
        <taxon>Bacteria</taxon>
        <taxon>Pseudomonadati</taxon>
        <taxon>Pseudomonadota</taxon>
        <taxon>Alphaproteobacteria</taxon>
        <taxon>Hyphomicrobiales</taxon>
        <taxon>Beijerinckiaceae</taxon>
        <taxon>Methylocella</taxon>
    </lineage>
</organism>
<accession>A0A8B6M7H2</accession>
<reference evidence="2 3" key="1">
    <citation type="submission" date="2019-05" db="EMBL/GenBank/DDBJ databases">
        <authorList>
            <person name="Farhan Ul Haque M."/>
        </authorList>
    </citation>
    <scope>NUCLEOTIDE SEQUENCE [LARGE SCALE GENOMIC DNA]</scope>
    <source>
        <strain evidence="2">2</strain>
    </source>
</reference>
<sequence>MFSALPTLRPPPELPPSPPSSLGQARQTLRRAATAAFWPDDCFINQTCCGNDKKGVSDNDFLGSDGIFAPQVVSAADFSLSSSNNAT</sequence>